<dbReference type="STRING" id="333140.AWW68_02520"/>
<comment type="caution">
    <text evidence="2">The sequence shown here is derived from an EMBL/GenBank/DDBJ whole genome shotgun (WGS) entry which is preliminary data.</text>
</comment>
<dbReference type="AlphaFoldDB" id="A0A150XG70"/>
<dbReference type="RefSeq" id="WP_068216249.1">
    <property type="nucleotide sequence ID" value="NZ_CP139724.1"/>
</dbReference>
<evidence type="ECO:0000313" key="2">
    <source>
        <dbReference type="EMBL" id="KYG77664.1"/>
    </source>
</evidence>
<name>A0A150XG70_9BACT</name>
<organism evidence="2 3">
    <name type="scientific">Roseivirga spongicola</name>
    <dbReference type="NCBI Taxonomy" id="333140"/>
    <lineage>
        <taxon>Bacteria</taxon>
        <taxon>Pseudomonadati</taxon>
        <taxon>Bacteroidota</taxon>
        <taxon>Cytophagia</taxon>
        <taxon>Cytophagales</taxon>
        <taxon>Roseivirgaceae</taxon>
        <taxon>Roseivirga</taxon>
    </lineage>
</organism>
<reference evidence="2 3" key="1">
    <citation type="submission" date="2016-01" db="EMBL/GenBank/DDBJ databases">
        <title>Genome sequencing of Roseivirga spongicola UST030701-084.</title>
        <authorList>
            <person name="Selvaratnam C."/>
            <person name="Thevarajoo S."/>
            <person name="Goh K.M."/>
            <person name="Ee R."/>
            <person name="Chan K.-G."/>
            <person name="Chong C.S."/>
        </authorList>
    </citation>
    <scope>NUCLEOTIDE SEQUENCE [LARGE SCALE GENOMIC DNA]</scope>
    <source>
        <strain evidence="2 3">UST030701-084</strain>
    </source>
</reference>
<proteinExistence type="predicted"/>
<evidence type="ECO:0000256" key="1">
    <source>
        <dbReference type="SAM" id="MobiDB-lite"/>
    </source>
</evidence>
<evidence type="ECO:0000313" key="3">
    <source>
        <dbReference type="Proteomes" id="UP000075606"/>
    </source>
</evidence>
<dbReference type="Proteomes" id="UP000075606">
    <property type="component" value="Unassembled WGS sequence"/>
</dbReference>
<feature type="region of interest" description="Disordered" evidence="1">
    <location>
        <begin position="1"/>
        <end position="38"/>
    </location>
</feature>
<accession>A0A150XG70</accession>
<keyword evidence="3" id="KW-1185">Reference proteome</keyword>
<sequence>MGVDPCPNPTDIGNNNNSGSSGGGGNNNSNQNNSDNSNDNNTCDVYVLETDWYACVSVGNEVPDCHYSYTEYELVYENCGPDDSLSANLENDDACSDDDDNVPIIEPEDFGYKVCNKHIAFDEIPGDGSETSLTGEVRRVQVPAVHTETGEHVEAFLGGLVHYIWK</sequence>
<dbReference type="EMBL" id="LRPC01000001">
    <property type="protein sequence ID" value="KYG77664.1"/>
    <property type="molecule type" value="Genomic_DNA"/>
</dbReference>
<feature type="compositionally biased region" description="Low complexity" evidence="1">
    <location>
        <begin position="27"/>
        <end position="38"/>
    </location>
</feature>
<protein>
    <submittedName>
        <fullName evidence="2">Uncharacterized protein</fullName>
    </submittedName>
</protein>
<gene>
    <name evidence="2" type="ORF">AWW68_02520</name>
</gene>